<keyword evidence="11" id="KW-0464">Manganese</keyword>
<comment type="cofactor">
    <cofactor evidence="1">
        <name>Mn(2+)</name>
        <dbReference type="ChEBI" id="CHEBI:29035"/>
    </cofactor>
</comment>
<keyword evidence="5 14" id="KW-0432">Leucine biosynthesis</keyword>
<dbReference type="AlphaFoldDB" id="A0A8H7SX62"/>
<comment type="caution">
    <text evidence="16">The sequence shown here is derived from an EMBL/GenBank/DDBJ whole genome shotgun (WGS) entry which is preliminary data.</text>
</comment>
<evidence type="ECO:0000256" key="3">
    <source>
        <dbReference type="ARBA" id="ARBA00011738"/>
    </source>
</evidence>
<reference evidence="16" key="1">
    <citation type="submission" date="2021-02" db="EMBL/GenBank/DDBJ databases">
        <title>Genome sequence Cadophora malorum strain M34.</title>
        <authorList>
            <person name="Stefanovic E."/>
            <person name="Vu D."/>
            <person name="Scully C."/>
            <person name="Dijksterhuis J."/>
            <person name="Roader J."/>
            <person name="Houbraken J."/>
        </authorList>
    </citation>
    <scope>NUCLEOTIDE SEQUENCE</scope>
    <source>
        <strain evidence="16">M34</strain>
    </source>
</reference>
<accession>A0A8H7SX62</accession>
<dbReference type="PROSITE" id="PS00470">
    <property type="entry name" value="IDH_IMDH"/>
    <property type="match status" value="1"/>
</dbReference>
<dbReference type="EMBL" id="JAFJYH010000515">
    <property type="protein sequence ID" value="KAG4411139.1"/>
    <property type="molecule type" value="Genomic_DNA"/>
</dbReference>
<dbReference type="OrthoDB" id="419183at2759"/>
<dbReference type="InterPro" id="IPR024084">
    <property type="entry name" value="IsoPropMal-DH-like_dom"/>
</dbReference>
<evidence type="ECO:0000256" key="10">
    <source>
        <dbReference type="ARBA" id="ARBA00023027"/>
    </source>
</evidence>
<dbReference type="Proteomes" id="UP000664132">
    <property type="component" value="Unassembled WGS sequence"/>
</dbReference>
<dbReference type="Gene3D" id="3.40.718.10">
    <property type="entry name" value="Isopropylmalate Dehydrogenase"/>
    <property type="match status" value="1"/>
</dbReference>
<evidence type="ECO:0000313" key="17">
    <source>
        <dbReference type="Proteomes" id="UP000664132"/>
    </source>
</evidence>
<sequence>MASKDSPASLATNLVSRTTTTSKVHSVLLLPGDGVGPEIAEEALKVLSTITRTSGVQFRVRKAMTGGCSIDAHGTPLTDDVLQLAKDSDAILFGAVGGPKWGAGAIRPEAGLLTLRKELSLFANLRPCNLPSASLTNLSPLRPEIIAGTDFVIVRENCGGAYFGTKVEEADFASDPWAYSRSEIERVARVAAKLAYAMGKENPTLSSDGKGGPTQVISCDKANVLASSRLWRKVVTEIYQKEFSDIKISHQLADSAAMLMMKAPTSFNGVVVMDNTFGDILSDVASVVPGSLGLLPSASLSGWLGEGEGGKLRGLYEPVHGSAPDIAGKGIVNPAAMILSVAMMLKYSFGMTKEAKDIENAVAKVLDSKDVGGLEIRTGDLGGKASTKQLGDAICEVLLSGGQ</sequence>
<evidence type="ECO:0000256" key="2">
    <source>
        <dbReference type="ARBA" id="ARBA00007769"/>
    </source>
</evidence>
<evidence type="ECO:0000313" key="16">
    <source>
        <dbReference type="EMBL" id="KAG4411139.1"/>
    </source>
</evidence>
<keyword evidence="8" id="KW-0460">Magnesium</keyword>
<evidence type="ECO:0000256" key="7">
    <source>
        <dbReference type="ARBA" id="ARBA00022723"/>
    </source>
</evidence>
<evidence type="ECO:0000256" key="14">
    <source>
        <dbReference type="RuleBase" id="RU004445"/>
    </source>
</evidence>
<evidence type="ECO:0000259" key="15">
    <source>
        <dbReference type="SMART" id="SM01329"/>
    </source>
</evidence>
<protein>
    <recommendedName>
        <fullName evidence="4 14">3-isopropylmalate dehydrogenase</fullName>
        <ecNumber evidence="4 14">1.1.1.85</ecNumber>
    </recommendedName>
</protein>
<evidence type="ECO:0000256" key="12">
    <source>
        <dbReference type="ARBA" id="ARBA00023304"/>
    </source>
</evidence>
<gene>
    <name evidence="16" type="ORF">IFR04_015725</name>
</gene>
<evidence type="ECO:0000256" key="11">
    <source>
        <dbReference type="ARBA" id="ARBA00023211"/>
    </source>
</evidence>
<dbReference type="InterPro" id="IPR004429">
    <property type="entry name" value="Isopropylmalate_DH"/>
</dbReference>
<dbReference type="GO" id="GO:0005829">
    <property type="term" value="C:cytosol"/>
    <property type="evidence" value="ECO:0007669"/>
    <property type="project" value="TreeGrafter"/>
</dbReference>
<comment type="cofactor">
    <cofactor evidence="14">
        <name>Mg(2+)</name>
        <dbReference type="ChEBI" id="CHEBI:18420"/>
    </cofactor>
    <cofactor evidence="14">
        <name>Mn(2+)</name>
        <dbReference type="ChEBI" id="CHEBI:29035"/>
    </cofactor>
    <text evidence="14">Binds 1 Mg(2+) or Mn(2+) ion per subunit.</text>
</comment>
<keyword evidence="17" id="KW-1185">Reference proteome</keyword>
<dbReference type="InterPro" id="IPR019818">
    <property type="entry name" value="IsoCit/isopropylmalate_DH_CS"/>
</dbReference>
<dbReference type="GO" id="GO:0000287">
    <property type="term" value="F:magnesium ion binding"/>
    <property type="evidence" value="ECO:0007669"/>
    <property type="project" value="InterPro"/>
</dbReference>
<comment type="similarity">
    <text evidence="2 13">Belongs to the isocitrate and isopropylmalate dehydrogenases family.</text>
</comment>
<keyword evidence="12 14" id="KW-0100">Branched-chain amino acid biosynthesis</keyword>
<dbReference type="NCBIfam" id="TIGR00169">
    <property type="entry name" value="leuB"/>
    <property type="match status" value="1"/>
</dbReference>
<name>A0A8H7SX62_9HELO</name>
<dbReference type="Pfam" id="PF00180">
    <property type="entry name" value="Iso_dh"/>
    <property type="match status" value="1"/>
</dbReference>
<dbReference type="SMART" id="SM01329">
    <property type="entry name" value="Iso_dh"/>
    <property type="match status" value="1"/>
</dbReference>
<dbReference type="GO" id="GO:0009098">
    <property type="term" value="P:L-leucine biosynthetic process"/>
    <property type="evidence" value="ECO:0007669"/>
    <property type="project" value="UniProtKB-UniPathway"/>
</dbReference>
<feature type="domain" description="Isopropylmalate dehydrogenase-like" evidence="15">
    <location>
        <begin position="26"/>
        <end position="394"/>
    </location>
</feature>
<comment type="subunit">
    <text evidence="3 14">Homodimer.</text>
</comment>
<keyword evidence="6" id="KW-0028">Amino-acid biosynthesis</keyword>
<comment type="function">
    <text evidence="14">Catalyzes the oxidation of 3-carboxy-2-hydroxy-4-methylpentanoate (3-isopropylmalate) to 3-carboxy-4-methyl-2-oxopentanoate. The product decarboxylates to 4-methyl-2 oxopentanoate.</text>
</comment>
<dbReference type="PANTHER" id="PTHR42979:SF4">
    <property type="entry name" value="3-ISOPROPYLMALATE DEHYDROGENASE"/>
    <property type="match status" value="1"/>
</dbReference>
<dbReference type="EC" id="1.1.1.85" evidence="4 14"/>
<dbReference type="SUPFAM" id="SSF53659">
    <property type="entry name" value="Isocitrate/Isopropylmalate dehydrogenase-like"/>
    <property type="match status" value="1"/>
</dbReference>
<keyword evidence="10 14" id="KW-0520">NAD</keyword>
<organism evidence="16 17">
    <name type="scientific">Cadophora malorum</name>
    <dbReference type="NCBI Taxonomy" id="108018"/>
    <lineage>
        <taxon>Eukaryota</taxon>
        <taxon>Fungi</taxon>
        <taxon>Dikarya</taxon>
        <taxon>Ascomycota</taxon>
        <taxon>Pezizomycotina</taxon>
        <taxon>Leotiomycetes</taxon>
        <taxon>Helotiales</taxon>
        <taxon>Ploettnerulaceae</taxon>
        <taxon>Cadophora</taxon>
    </lineage>
</organism>
<evidence type="ECO:0000256" key="6">
    <source>
        <dbReference type="ARBA" id="ARBA00022605"/>
    </source>
</evidence>
<proteinExistence type="inferred from homology"/>
<evidence type="ECO:0000256" key="13">
    <source>
        <dbReference type="RuleBase" id="RU004443"/>
    </source>
</evidence>
<comment type="catalytic activity">
    <reaction evidence="14">
        <text>(2R,3S)-3-isopropylmalate + NAD(+) = 4-methyl-2-oxopentanoate + CO2 + NADH</text>
        <dbReference type="Rhea" id="RHEA:32271"/>
        <dbReference type="ChEBI" id="CHEBI:16526"/>
        <dbReference type="ChEBI" id="CHEBI:17865"/>
        <dbReference type="ChEBI" id="CHEBI:35121"/>
        <dbReference type="ChEBI" id="CHEBI:57540"/>
        <dbReference type="ChEBI" id="CHEBI:57945"/>
        <dbReference type="EC" id="1.1.1.85"/>
    </reaction>
</comment>
<dbReference type="PANTHER" id="PTHR42979">
    <property type="entry name" value="3-ISOPROPYLMALATE DEHYDROGENASE"/>
    <property type="match status" value="1"/>
</dbReference>
<comment type="pathway">
    <text evidence="14">Amino-acid biosynthesis; L-leucine biosynthesis; L-leucine from 3-methyl-2-oxobutanoate: step 3/4.</text>
</comment>
<evidence type="ECO:0000256" key="1">
    <source>
        <dbReference type="ARBA" id="ARBA00001936"/>
    </source>
</evidence>
<dbReference type="GO" id="GO:0051287">
    <property type="term" value="F:NAD binding"/>
    <property type="evidence" value="ECO:0007669"/>
    <property type="project" value="InterPro"/>
</dbReference>
<evidence type="ECO:0000256" key="5">
    <source>
        <dbReference type="ARBA" id="ARBA00022430"/>
    </source>
</evidence>
<evidence type="ECO:0000256" key="4">
    <source>
        <dbReference type="ARBA" id="ARBA00013101"/>
    </source>
</evidence>
<keyword evidence="7 14" id="KW-0479">Metal-binding</keyword>
<dbReference type="FunFam" id="3.40.718.10:FF:000006">
    <property type="entry name" value="3-isopropylmalate dehydrogenase"/>
    <property type="match status" value="1"/>
</dbReference>
<keyword evidence="9 13" id="KW-0560">Oxidoreductase</keyword>
<dbReference type="UniPathway" id="UPA00048">
    <property type="reaction ID" value="UER00072"/>
</dbReference>
<evidence type="ECO:0000256" key="8">
    <source>
        <dbReference type="ARBA" id="ARBA00022842"/>
    </source>
</evidence>
<evidence type="ECO:0000256" key="9">
    <source>
        <dbReference type="ARBA" id="ARBA00023002"/>
    </source>
</evidence>
<dbReference type="GO" id="GO:0003862">
    <property type="term" value="F:3-isopropylmalate dehydrogenase activity"/>
    <property type="evidence" value="ECO:0007669"/>
    <property type="project" value="UniProtKB-EC"/>
</dbReference>